<organism evidence="2 3">
    <name type="scientific">Pseudoalteromonas luteoviolacea DSM 6061</name>
    <dbReference type="NCBI Taxonomy" id="1365250"/>
    <lineage>
        <taxon>Bacteria</taxon>
        <taxon>Pseudomonadati</taxon>
        <taxon>Pseudomonadota</taxon>
        <taxon>Gammaproteobacteria</taxon>
        <taxon>Alteromonadales</taxon>
        <taxon>Pseudoalteromonadaceae</taxon>
        <taxon>Pseudoalteromonas</taxon>
    </lineage>
</organism>
<accession>A0A166WT47</accession>
<keyword evidence="1" id="KW-0732">Signal</keyword>
<dbReference type="EMBL" id="AUYB01000102">
    <property type="protein sequence ID" value="KZN38047.1"/>
    <property type="molecule type" value="Genomic_DNA"/>
</dbReference>
<dbReference type="Proteomes" id="UP000076643">
    <property type="component" value="Unassembled WGS sequence"/>
</dbReference>
<dbReference type="Gene3D" id="1.25.10.10">
    <property type="entry name" value="Leucine-rich Repeat Variant"/>
    <property type="match status" value="1"/>
</dbReference>
<evidence type="ECO:0008006" key="4">
    <source>
        <dbReference type="Google" id="ProtNLM"/>
    </source>
</evidence>
<dbReference type="SUPFAM" id="SSF48371">
    <property type="entry name" value="ARM repeat"/>
    <property type="match status" value="1"/>
</dbReference>
<name>A0A166WT47_9GAMM</name>
<proteinExistence type="predicted"/>
<dbReference type="PATRIC" id="fig|1365250.3.peg.2349"/>
<feature type="chain" id="PRO_5007882014" description="Vitellogenin domain-containing protein" evidence="1">
    <location>
        <begin position="25"/>
        <end position="568"/>
    </location>
</feature>
<evidence type="ECO:0000313" key="2">
    <source>
        <dbReference type="EMBL" id="KZN38047.1"/>
    </source>
</evidence>
<dbReference type="RefSeq" id="WP_063365298.1">
    <property type="nucleotide sequence ID" value="NZ_AQHB01000046.1"/>
</dbReference>
<dbReference type="InterPro" id="IPR016024">
    <property type="entry name" value="ARM-type_fold"/>
</dbReference>
<gene>
    <name evidence="2" type="ORF">N475_15580</name>
</gene>
<protein>
    <recommendedName>
        <fullName evidence="4">Vitellogenin domain-containing protein</fullName>
    </recommendedName>
</protein>
<feature type="signal peptide" evidence="1">
    <location>
        <begin position="1"/>
        <end position="24"/>
    </location>
</feature>
<evidence type="ECO:0000256" key="1">
    <source>
        <dbReference type="SAM" id="SignalP"/>
    </source>
</evidence>
<comment type="caution">
    <text evidence="2">The sequence shown here is derived from an EMBL/GenBank/DDBJ whole genome shotgun (WGS) entry which is preliminary data.</text>
</comment>
<keyword evidence="3" id="KW-1185">Reference proteome</keyword>
<dbReference type="InterPro" id="IPR011989">
    <property type="entry name" value="ARM-like"/>
</dbReference>
<reference evidence="2 3" key="1">
    <citation type="submission" date="2013-07" db="EMBL/GenBank/DDBJ databases">
        <title>Comparative Genomic and Metabolomic Analysis of Twelve Strains of Pseudoalteromonas luteoviolacea.</title>
        <authorList>
            <person name="Vynne N.G."/>
            <person name="Mansson M."/>
            <person name="Gram L."/>
        </authorList>
    </citation>
    <scope>NUCLEOTIDE SEQUENCE [LARGE SCALE GENOMIC DNA]</scope>
    <source>
        <strain evidence="2 3">DSM 6061</strain>
    </source>
</reference>
<sequence>MITLNKVILVGALSALANSQYTQASCATQYDFYIDTRTTFNYDQIKSQGQQTHIRLFGLITIKEAEHNDENGWWALKADNVRAGSGQFASELESYTLPFAFKLTPQGLISDFWFPTQLSKQAQDQLKGLAYYFQFQRNPETQLKLEQDTLGQYTATYIFENDKIQLNKQAYQLHNAKQEALQTIKIASSGHEVTPNTCFFSLRQGQETLLFSGKSQSLNLKTKQRYQFAPAKQAYPSSLFSLPNDLSSWPTNNKSLSEEVLAQLARSLQQFVLENDLTQTPAYNLAKQLAQFDAVIGTLSDVFLKQQLSDSAQMRLFNGLGQLDSANSQLLLGRLLIEAEKDPLMQFRALRALSQGRNPFSPELSSLLKEQIETGFSSLDSEVTSSFYMTIGAMLNGRQPNQQAQKLHDALSEQLSIETDNRTQSALITGLGNSRNEQHFEQIDSFVNDSNRSVQKASFRALGMLKTTQAYESLEKQLAKPTHNNQVALLGALANYQLKPAASDAVLAIAVNNLDEEHRYAAIKTLATQNDQAGIKKMLKSALRSETSKRNFQAIVELIHNQDSSAQN</sequence>
<dbReference type="AlphaFoldDB" id="A0A166WT47"/>
<evidence type="ECO:0000313" key="3">
    <source>
        <dbReference type="Proteomes" id="UP000076643"/>
    </source>
</evidence>
<dbReference type="Pfam" id="PF13646">
    <property type="entry name" value="HEAT_2"/>
    <property type="match status" value="1"/>
</dbReference>